<reference evidence="2" key="1">
    <citation type="submission" date="2016-11" db="EMBL/GenBank/DDBJ databases">
        <authorList>
            <person name="Varghese N."/>
            <person name="Submissions S."/>
        </authorList>
    </citation>
    <scope>NUCLEOTIDE SEQUENCE [LARGE SCALE GENOMIC DNA]</scope>
    <source>
        <strain evidence="2">DSM 3661</strain>
    </source>
</reference>
<dbReference type="EMBL" id="FRBU01000025">
    <property type="protein sequence ID" value="SHM19753.1"/>
    <property type="molecule type" value="Genomic_DNA"/>
</dbReference>
<evidence type="ECO:0000313" key="1">
    <source>
        <dbReference type="EMBL" id="SHM19753.1"/>
    </source>
</evidence>
<dbReference type="STRING" id="69322.SAMN05443669_102511"/>
<evidence type="ECO:0000313" key="2">
    <source>
        <dbReference type="Proteomes" id="UP000184260"/>
    </source>
</evidence>
<keyword evidence="2" id="KW-1185">Reference proteome</keyword>
<dbReference type="AlphaFoldDB" id="A0A1M7GU19"/>
<accession>A0A1M7GU19</accession>
<proteinExistence type="predicted"/>
<name>A0A1M7GU19_9FLAO</name>
<organism evidence="1 2">
    <name type="scientific">Flavobacterium xanthum</name>
    <dbReference type="NCBI Taxonomy" id="69322"/>
    <lineage>
        <taxon>Bacteria</taxon>
        <taxon>Pseudomonadati</taxon>
        <taxon>Bacteroidota</taxon>
        <taxon>Flavobacteriia</taxon>
        <taxon>Flavobacteriales</taxon>
        <taxon>Flavobacteriaceae</taxon>
        <taxon>Flavobacterium</taxon>
    </lineage>
</organism>
<sequence>MEINKFDQVKSGVQEIIDFIAEKNANEANNKLVEVSEELDELLDFAEEDEDLIEISRYQVLLNQLHQRIVGLNGQATTSL</sequence>
<gene>
    <name evidence="1" type="ORF">SAMN05443669_102511</name>
</gene>
<dbReference type="Proteomes" id="UP000184260">
    <property type="component" value="Unassembled WGS sequence"/>
</dbReference>
<dbReference type="RefSeq" id="WP_073354126.1">
    <property type="nucleotide sequence ID" value="NZ_FRBU01000025.1"/>
</dbReference>
<protein>
    <submittedName>
        <fullName evidence="1">Uncharacterized protein</fullName>
    </submittedName>
</protein>